<sequence>MADRIFYDARFAKARVIANRLAGHIADNRALTPVNGDLTAPWIGELRAAASQGALRLRGVTTESFYFCLKTLLQPHGVTAAHIERAGRDLHAWEITTGVTTKDGMV</sequence>
<keyword evidence="2" id="KW-1185">Reference proteome</keyword>
<reference evidence="1 2" key="1">
    <citation type="submission" date="2024-09" db="EMBL/GenBank/DDBJ databases">
        <authorList>
            <person name="Zhang Z.-H."/>
        </authorList>
    </citation>
    <scope>NUCLEOTIDE SEQUENCE [LARGE SCALE GENOMIC DNA]</scope>
    <source>
        <strain evidence="1 2">HHTR114</strain>
    </source>
</reference>
<evidence type="ECO:0000313" key="2">
    <source>
        <dbReference type="Proteomes" id="UP001596116"/>
    </source>
</evidence>
<name>A0ABW1KY73_9PROT</name>
<protein>
    <submittedName>
        <fullName evidence="1">Uncharacterized protein</fullName>
    </submittedName>
</protein>
<proteinExistence type="predicted"/>
<organism evidence="1 2">
    <name type="scientific">Hyphococcus aureus</name>
    <dbReference type="NCBI Taxonomy" id="2666033"/>
    <lineage>
        <taxon>Bacteria</taxon>
        <taxon>Pseudomonadati</taxon>
        <taxon>Pseudomonadota</taxon>
        <taxon>Alphaproteobacteria</taxon>
        <taxon>Parvularculales</taxon>
        <taxon>Parvularculaceae</taxon>
        <taxon>Hyphococcus</taxon>
    </lineage>
</organism>
<comment type="caution">
    <text evidence="1">The sequence shown here is derived from an EMBL/GenBank/DDBJ whole genome shotgun (WGS) entry which is preliminary data.</text>
</comment>
<accession>A0ABW1KY73</accession>
<dbReference type="EMBL" id="JBHPON010000002">
    <property type="protein sequence ID" value="MFC6036484.1"/>
    <property type="molecule type" value="Genomic_DNA"/>
</dbReference>
<gene>
    <name evidence="1" type="ORF">ACFMB1_13085</name>
</gene>
<dbReference type="RefSeq" id="WP_379882278.1">
    <property type="nucleotide sequence ID" value="NZ_JBHPON010000002.1"/>
</dbReference>
<evidence type="ECO:0000313" key="1">
    <source>
        <dbReference type="EMBL" id="MFC6036484.1"/>
    </source>
</evidence>
<dbReference type="Proteomes" id="UP001596116">
    <property type="component" value="Unassembled WGS sequence"/>
</dbReference>